<dbReference type="EMBL" id="DUZY01000006">
    <property type="protein sequence ID" value="DAD42504.1"/>
    <property type="molecule type" value="Genomic_DNA"/>
</dbReference>
<dbReference type="AlphaFoldDB" id="A0A822Z7X4"/>
<gene>
    <name evidence="1" type="ORF">HUJ06_000734</name>
</gene>
<proteinExistence type="predicted"/>
<evidence type="ECO:0000313" key="1">
    <source>
        <dbReference type="EMBL" id="DAD42504.1"/>
    </source>
</evidence>
<evidence type="ECO:0000313" key="2">
    <source>
        <dbReference type="Proteomes" id="UP000607653"/>
    </source>
</evidence>
<reference evidence="1 2" key="1">
    <citation type="journal article" date="2020" name="Mol. Biol. Evol.">
        <title>Distinct Expression and Methylation Patterns for Genes with Different Fates following a Single Whole-Genome Duplication in Flowering Plants.</title>
        <authorList>
            <person name="Shi T."/>
            <person name="Rahmani R.S."/>
            <person name="Gugger P.F."/>
            <person name="Wang M."/>
            <person name="Li H."/>
            <person name="Zhang Y."/>
            <person name="Li Z."/>
            <person name="Wang Q."/>
            <person name="Van de Peer Y."/>
            <person name="Marchal K."/>
            <person name="Chen J."/>
        </authorList>
    </citation>
    <scope>NUCLEOTIDE SEQUENCE [LARGE SCALE GENOMIC DNA]</scope>
    <source>
        <tissue evidence="1">Leaf</tissue>
    </source>
</reference>
<name>A0A822Z7X4_NELNU</name>
<keyword evidence="2" id="KW-1185">Reference proteome</keyword>
<protein>
    <submittedName>
        <fullName evidence="1">Uncharacterized protein</fullName>
    </submittedName>
</protein>
<accession>A0A822Z7X4</accession>
<dbReference type="Proteomes" id="UP000607653">
    <property type="component" value="Unassembled WGS sequence"/>
</dbReference>
<organism evidence="1 2">
    <name type="scientific">Nelumbo nucifera</name>
    <name type="common">Sacred lotus</name>
    <dbReference type="NCBI Taxonomy" id="4432"/>
    <lineage>
        <taxon>Eukaryota</taxon>
        <taxon>Viridiplantae</taxon>
        <taxon>Streptophyta</taxon>
        <taxon>Embryophyta</taxon>
        <taxon>Tracheophyta</taxon>
        <taxon>Spermatophyta</taxon>
        <taxon>Magnoliopsida</taxon>
        <taxon>Proteales</taxon>
        <taxon>Nelumbonaceae</taxon>
        <taxon>Nelumbo</taxon>
    </lineage>
</organism>
<sequence length="28" mass="3358">MLSWTLKQEFSLFHDCRLVSWLCRGEGD</sequence>
<comment type="caution">
    <text evidence="1">The sequence shown here is derived from an EMBL/GenBank/DDBJ whole genome shotgun (WGS) entry which is preliminary data.</text>
</comment>